<dbReference type="InterPro" id="IPR035647">
    <property type="entry name" value="EFG_III/V"/>
</dbReference>
<reference evidence="4" key="1">
    <citation type="submission" date="2016-11" db="EMBL/GenBank/DDBJ databases">
        <authorList>
            <person name="Varghese N."/>
            <person name="Submissions S."/>
        </authorList>
    </citation>
    <scope>NUCLEOTIDE SEQUENCE [LARGE SCALE GENOMIC DNA]</scope>
    <source>
        <strain evidence="4">CGMCC 1.8995</strain>
    </source>
</reference>
<gene>
    <name evidence="3" type="ORF">SAMN05216361_1417</name>
</gene>
<dbReference type="GO" id="GO:0043168">
    <property type="term" value="F:anion binding"/>
    <property type="evidence" value="ECO:0007669"/>
    <property type="project" value="UniProtKB-ARBA"/>
</dbReference>
<dbReference type="InterPro" id="IPR023582">
    <property type="entry name" value="Impact"/>
</dbReference>
<dbReference type="SUPFAM" id="SSF54980">
    <property type="entry name" value="EF-G C-terminal domain-like"/>
    <property type="match status" value="1"/>
</dbReference>
<sequence>MSYPVPDTPLEVLFEVKKSKFFAFAACTPDRETAMQYLAAKRAEYPDARHHCWAYLLGNPHSPTSAAMSDDGEPSGTAGKPILNVLQHKGVGDITIIVTRYFGGIKLGAGGLVRAYSSAAQQVMENLSLKEQVTLSKLLVKADFRHEQFVRHIVTEQQGIVEECDYAEQVSMQIALPAPAIETLTQLCVSQGIQVIQPD</sequence>
<proteinExistence type="inferred from homology"/>
<dbReference type="InterPro" id="IPR036956">
    <property type="entry name" value="Impact_N_sf"/>
</dbReference>
<dbReference type="InterPro" id="IPR015796">
    <property type="entry name" value="Impact_YigZ-like"/>
</dbReference>
<dbReference type="PROSITE" id="PS00910">
    <property type="entry name" value="UPF0029"/>
    <property type="match status" value="1"/>
</dbReference>
<name>A0A1M5HCR0_9ALTE</name>
<dbReference type="OrthoDB" id="9813771at2"/>
<dbReference type="EMBL" id="FQWD01000002">
    <property type="protein sequence ID" value="SHG13750.1"/>
    <property type="molecule type" value="Genomic_DNA"/>
</dbReference>
<dbReference type="InterPro" id="IPR020568">
    <property type="entry name" value="Ribosomal_Su5_D2-typ_SF"/>
</dbReference>
<dbReference type="GO" id="GO:0017111">
    <property type="term" value="F:ribonucleoside triphosphate phosphatase activity"/>
    <property type="evidence" value="ECO:0007669"/>
    <property type="project" value="UniProtKB-ARBA"/>
</dbReference>
<dbReference type="Gene3D" id="3.30.70.240">
    <property type="match status" value="1"/>
</dbReference>
<organism evidence="3 4">
    <name type="scientific">Marisediminitalea aggregata</name>
    <dbReference type="NCBI Taxonomy" id="634436"/>
    <lineage>
        <taxon>Bacteria</taxon>
        <taxon>Pseudomonadati</taxon>
        <taxon>Pseudomonadota</taxon>
        <taxon>Gammaproteobacteria</taxon>
        <taxon>Alteromonadales</taxon>
        <taxon>Alteromonadaceae</taxon>
        <taxon>Marisediminitalea</taxon>
    </lineage>
</organism>
<dbReference type="GO" id="GO:0006446">
    <property type="term" value="P:regulation of translational initiation"/>
    <property type="evidence" value="ECO:0007669"/>
    <property type="project" value="TreeGrafter"/>
</dbReference>
<dbReference type="AlphaFoldDB" id="A0A1M5HCR0"/>
<dbReference type="Pfam" id="PF01205">
    <property type="entry name" value="Impact_N"/>
    <property type="match status" value="1"/>
</dbReference>
<dbReference type="Gene3D" id="3.30.230.30">
    <property type="entry name" value="Impact, N-terminal domain"/>
    <property type="match status" value="1"/>
</dbReference>
<dbReference type="InterPro" id="IPR001498">
    <property type="entry name" value="Impact_N"/>
</dbReference>
<dbReference type="Proteomes" id="UP000184520">
    <property type="component" value="Unassembled WGS sequence"/>
</dbReference>
<evidence type="ECO:0000256" key="1">
    <source>
        <dbReference type="ARBA" id="ARBA00007665"/>
    </source>
</evidence>
<evidence type="ECO:0000313" key="3">
    <source>
        <dbReference type="EMBL" id="SHG13750.1"/>
    </source>
</evidence>
<dbReference type="STRING" id="634436.SAMN05216361_1417"/>
<evidence type="ECO:0000313" key="4">
    <source>
        <dbReference type="Proteomes" id="UP000184520"/>
    </source>
</evidence>
<dbReference type="GO" id="GO:0005737">
    <property type="term" value="C:cytoplasm"/>
    <property type="evidence" value="ECO:0007669"/>
    <property type="project" value="TreeGrafter"/>
</dbReference>
<protein>
    <submittedName>
        <fullName evidence="3">Uncharacterized protein, YigZ family</fullName>
    </submittedName>
</protein>
<dbReference type="RefSeq" id="WP_073319946.1">
    <property type="nucleotide sequence ID" value="NZ_FQWD01000002.1"/>
</dbReference>
<comment type="similarity">
    <text evidence="1">Belongs to the IMPACT family.</text>
</comment>
<dbReference type="PANTHER" id="PTHR16301:SF20">
    <property type="entry name" value="IMPACT FAMILY MEMBER YIGZ"/>
    <property type="match status" value="1"/>
</dbReference>
<dbReference type="GO" id="GO:0032561">
    <property type="term" value="F:guanyl ribonucleotide binding"/>
    <property type="evidence" value="ECO:0007669"/>
    <property type="project" value="UniProtKB-ARBA"/>
</dbReference>
<evidence type="ECO:0000259" key="2">
    <source>
        <dbReference type="Pfam" id="PF01205"/>
    </source>
</evidence>
<accession>A0A1M5HCR0</accession>
<keyword evidence="4" id="KW-1185">Reference proteome</keyword>
<feature type="domain" description="Impact N-terminal" evidence="2">
    <location>
        <begin position="17"/>
        <end position="123"/>
    </location>
</feature>
<dbReference type="InterPro" id="IPR020569">
    <property type="entry name" value="UPF0029_Impact_CS"/>
</dbReference>
<dbReference type="PANTHER" id="PTHR16301">
    <property type="entry name" value="IMPACT-RELATED"/>
    <property type="match status" value="1"/>
</dbReference>
<dbReference type="SUPFAM" id="SSF54211">
    <property type="entry name" value="Ribosomal protein S5 domain 2-like"/>
    <property type="match status" value="1"/>
</dbReference>
<dbReference type="NCBIfam" id="TIGR00257">
    <property type="entry name" value="IMPACT_YIGZ"/>
    <property type="match status" value="1"/>
</dbReference>